<accession>A0A2T2WLF7</accession>
<dbReference type="PANTHER" id="PTHR46401">
    <property type="entry name" value="GLYCOSYLTRANSFERASE WBBK-RELATED"/>
    <property type="match status" value="1"/>
</dbReference>
<dbReference type="InterPro" id="IPR028098">
    <property type="entry name" value="Glyco_trans_4-like_N"/>
</dbReference>
<dbReference type="PANTHER" id="PTHR46401:SF2">
    <property type="entry name" value="GLYCOSYLTRANSFERASE WBBK-RELATED"/>
    <property type="match status" value="1"/>
</dbReference>
<dbReference type="InterPro" id="IPR001296">
    <property type="entry name" value="Glyco_trans_1"/>
</dbReference>
<reference evidence="4 5" key="1">
    <citation type="journal article" date="2014" name="BMC Genomics">
        <title>Comparison of environmental and isolate Sulfobacillus genomes reveals diverse carbon, sulfur, nitrogen, and hydrogen metabolisms.</title>
        <authorList>
            <person name="Justice N.B."/>
            <person name="Norman A."/>
            <person name="Brown C.T."/>
            <person name="Singh A."/>
            <person name="Thomas B.C."/>
            <person name="Banfield J.F."/>
        </authorList>
    </citation>
    <scope>NUCLEOTIDE SEQUENCE [LARGE SCALE GENOMIC DNA]</scope>
    <source>
        <strain evidence="4">AMDSBA3</strain>
    </source>
</reference>
<dbReference type="GO" id="GO:0016757">
    <property type="term" value="F:glycosyltransferase activity"/>
    <property type="evidence" value="ECO:0007669"/>
    <property type="project" value="InterPro"/>
</dbReference>
<dbReference type="Pfam" id="PF00534">
    <property type="entry name" value="Glycos_transf_1"/>
    <property type="match status" value="1"/>
</dbReference>
<protein>
    <submittedName>
        <fullName evidence="4">Glycosyltransferase family 1 protein</fullName>
    </submittedName>
</protein>
<proteinExistence type="predicted"/>
<name>A0A2T2WLF7_9FIRM</name>
<feature type="domain" description="Glycosyl transferase family 1" evidence="2">
    <location>
        <begin position="177"/>
        <end position="327"/>
    </location>
</feature>
<dbReference type="AlphaFoldDB" id="A0A2T2WLF7"/>
<comment type="caution">
    <text evidence="4">The sequence shown here is derived from an EMBL/GenBank/DDBJ whole genome shotgun (WGS) entry which is preliminary data.</text>
</comment>
<keyword evidence="1 4" id="KW-0808">Transferase</keyword>
<evidence type="ECO:0000259" key="2">
    <source>
        <dbReference type="Pfam" id="PF00534"/>
    </source>
</evidence>
<organism evidence="4 5">
    <name type="scientific">Sulfobacillus acidophilus</name>
    <dbReference type="NCBI Taxonomy" id="53633"/>
    <lineage>
        <taxon>Bacteria</taxon>
        <taxon>Bacillati</taxon>
        <taxon>Bacillota</taxon>
        <taxon>Clostridia</taxon>
        <taxon>Eubacteriales</taxon>
        <taxon>Clostridiales Family XVII. Incertae Sedis</taxon>
        <taxon>Sulfobacillus</taxon>
    </lineage>
</organism>
<evidence type="ECO:0000259" key="3">
    <source>
        <dbReference type="Pfam" id="PF13439"/>
    </source>
</evidence>
<dbReference type="Proteomes" id="UP000241848">
    <property type="component" value="Unassembled WGS sequence"/>
</dbReference>
<evidence type="ECO:0000256" key="1">
    <source>
        <dbReference type="ARBA" id="ARBA00022679"/>
    </source>
</evidence>
<dbReference type="Gene3D" id="3.40.50.2000">
    <property type="entry name" value="Glycogen Phosphorylase B"/>
    <property type="match status" value="2"/>
</dbReference>
<feature type="domain" description="Glycosyltransferase subfamily 4-like N-terminal" evidence="3">
    <location>
        <begin position="53"/>
        <end position="164"/>
    </location>
</feature>
<dbReference type="CDD" id="cd03809">
    <property type="entry name" value="GT4_MtfB-like"/>
    <property type="match status" value="1"/>
</dbReference>
<evidence type="ECO:0000313" key="4">
    <source>
        <dbReference type="EMBL" id="PSR23070.1"/>
    </source>
</evidence>
<evidence type="ECO:0000313" key="5">
    <source>
        <dbReference type="Proteomes" id="UP000241848"/>
    </source>
</evidence>
<dbReference type="EMBL" id="PXYV01000009">
    <property type="protein sequence ID" value="PSR23070.1"/>
    <property type="molecule type" value="Genomic_DNA"/>
</dbReference>
<dbReference type="SUPFAM" id="SSF53756">
    <property type="entry name" value="UDP-Glycosyltransferase/glycogen phosphorylase"/>
    <property type="match status" value="1"/>
</dbReference>
<sequence length="357" mass="40226">MDALGLDSEASGIGHYIRALVSTYAARYPDDVVKAFVQPNVSLDAVDCLAVAHSLSSRGRIWYEQRQIPRRLRHEVYDVVHFPDYQLPWLTPLPRTVMTVHDLAAFVLPDVFPQSKTRVKQFLMRRSVRLARRIIVPSKATRQDLIDILSVPPEKIRVIPHGVKPLGRPLPERVYARPYFLAVGTVEPRKNFSGLIRAYHLLRERRKDVPDLVIAGRLGWMYEETLALPAKLGVAESVKFLQYVSEEILSALYRDAIALVYPSYYEGFGLPVIEAMQMGLAVITSSTSALAELGENSVWRVDPRDIDSIAQQMAEILDNSDEVARRCVMAKLWAGRLTWDTAASLTRQVYEEAALGG</sequence>
<gene>
    <name evidence="4" type="ORF">C7B45_04510</name>
</gene>
<dbReference type="Pfam" id="PF13439">
    <property type="entry name" value="Glyco_transf_4"/>
    <property type="match status" value="1"/>
</dbReference>